<feature type="transmembrane region" description="Helical" evidence="1">
    <location>
        <begin position="12"/>
        <end position="30"/>
    </location>
</feature>
<evidence type="ECO:0008006" key="6">
    <source>
        <dbReference type="Google" id="ProtNLM"/>
    </source>
</evidence>
<proteinExistence type="predicted"/>
<dbReference type="AlphaFoldDB" id="A0A2M8CD56"/>
<dbReference type="EMBL" id="PFKO01000219">
    <property type="protein sequence ID" value="PIY32455.1"/>
    <property type="molecule type" value="Genomic_DNA"/>
</dbReference>
<name>A0A2M8CD56_9BACT</name>
<organism evidence="3 4">
    <name type="scientific">Candidatus Infernicultor aquiphilus</name>
    <dbReference type="NCBI Taxonomy" id="1805029"/>
    <lineage>
        <taxon>Bacteria</taxon>
        <taxon>Pseudomonadati</taxon>
        <taxon>Atribacterota</taxon>
        <taxon>Candidatus Phoenicimicrobiia</taxon>
        <taxon>Candidatus Pheonicimicrobiales</taxon>
        <taxon>Candidatus Phoenicimicrobiaceae</taxon>
        <taxon>Candidatus Infernicultor</taxon>
    </lineage>
</organism>
<protein>
    <recommendedName>
        <fullName evidence="6">Carboxypeptidase regulatory-like domain-containing protein</fullName>
    </recommendedName>
</protein>
<gene>
    <name evidence="3" type="ORF">CO097_03745</name>
    <name evidence="2" type="ORF">COZ07_05600</name>
</gene>
<keyword evidence="1" id="KW-0472">Membrane</keyword>
<evidence type="ECO:0000313" key="3">
    <source>
        <dbReference type="EMBL" id="PJB57007.1"/>
    </source>
</evidence>
<dbReference type="RefSeq" id="WP_406607613.1">
    <property type="nucleotide sequence ID" value="NZ_PFKO01000219.1"/>
</dbReference>
<dbReference type="PROSITE" id="PS51257">
    <property type="entry name" value="PROKAR_LIPOPROTEIN"/>
    <property type="match status" value="1"/>
</dbReference>
<accession>A0A2M8CD56</accession>
<keyword evidence="1" id="KW-0812">Transmembrane</keyword>
<dbReference type="Proteomes" id="UP000228560">
    <property type="component" value="Unassembled WGS sequence"/>
</dbReference>
<evidence type="ECO:0000313" key="2">
    <source>
        <dbReference type="EMBL" id="PIY32455.1"/>
    </source>
</evidence>
<keyword evidence="1" id="KW-1133">Transmembrane helix</keyword>
<dbReference type="EMBL" id="PFTV01000091">
    <property type="protein sequence ID" value="PJB57007.1"/>
    <property type="molecule type" value="Genomic_DNA"/>
</dbReference>
<evidence type="ECO:0000313" key="5">
    <source>
        <dbReference type="Proteomes" id="UP000230646"/>
    </source>
</evidence>
<accession>A0A2M7PPJ2</accession>
<evidence type="ECO:0000256" key="1">
    <source>
        <dbReference type="SAM" id="Phobius"/>
    </source>
</evidence>
<dbReference type="Proteomes" id="UP000230646">
    <property type="component" value="Unassembled WGS sequence"/>
</dbReference>
<sequence>MKKSTLFKKSILIISLILTLGLFAGCLIIIPDTGQTGTVYIKITNSNWAHHIYMDSYSNFLGTTDYFGQATFYLITTGYHTFYAEDIDGWYSGQKTQNIHTGSNYVNIQVYFNY</sequence>
<reference evidence="4 5" key="1">
    <citation type="submission" date="2017-09" db="EMBL/GenBank/DDBJ databases">
        <title>Depth-based differentiation of microbial function through sediment-hosted aquifers and enrichment of novel symbionts in the deep terrestrial subsurface.</title>
        <authorList>
            <person name="Probst A.J."/>
            <person name="Ladd B."/>
            <person name="Jarett J.K."/>
            <person name="Geller-Mcgrath D.E."/>
            <person name="Sieber C.M."/>
            <person name="Emerson J.B."/>
            <person name="Anantharaman K."/>
            <person name="Thomas B.C."/>
            <person name="Malmstrom R."/>
            <person name="Stieglmeier M."/>
            <person name="Klingl A."/>
            <person name="Woyke T."/>
            <person name="Ryan C.M."/>
            <person name="Banfield J.F."/>
        </authorList>
    </citation>
    <scope>NUCLEOTIDE SEQUENCE [LARGE SCALE GENOMIC DNA]</scope>
    <source>
        <strain evidence="2">CG_4_10_14_3_um_filter_34_13</strain>
        <strain evidence="3">CG_4_9_14_3_um_filter_33_16</strain>
    </source>
</reference>
<evidence type="ECO:0000313" key="4">
    <source>
        <dbReference type="Proteomes" id="UP000228560"/>
    </source>
</evidence>
<comment type="caution">
    <text evidence="3">The sequence shown here is derived from an EMBL/GenBank/DDBJ whole genome shotgun (WGS) entry which is preliminary data.</text>
</comment>